<accession>A0A328E969</accession>
<dbReference type="Gene3D" id="3.40.30.10">
    <property type="entry name" value="Glutaredoxin"/>
    <property type="match status" value="1"/>
</dbReference>
<dbReference type="InterPro" id="IPR036249">
    <property type="entry name" value="Thioredoxin-like_sf"/>
</dbReference>
<proteinExistence type="inferred from homology"/>
<gene>
    <name evidence="3" type="ORF">DM860_016318</name>
</gene>
<comment type="similarity">
    <text evidence="1">Belongs to the SCO1/2 family.</text>
</comment>
<dbReference type="CDD" id="cd02968">
    <property type="entry name" value="SCO"/>
    <property type="match status" value="1"/>
</dbReference>
<comment type="caution">
    <text evidence="3">The sequence shown here is derived from an EMBL/GenBank/DDBJ whole genome shotgun (WGS) entry which is preliminary data.</text>
</comment>
<dbReference type="PANTHER" id="PTHR12151">
    <property type="entry name" value="ELECTRON TRANSPORT PROTIN SCO1/SENC FAMILY MEMBER"/>
    <property type="match status" value="1"/>
</dbReference>
<dbReference type="Pfam" id="PF02630">
    <property type="entry name" value="SCO1-SenC"/>
    <property type="match status" value="1"/>
</dbReference>
<dbReference type="SUPFAM" id="SSF52833">
    <property type="entry name" value="Thioredoxin-like"/>
    <property type="match status" value="1"/>
</dbReference>
<keyword evidence="4" id="KW-1185">Reference proteome</keyword>
<dbReference type="AlphaFoldDB" id="A0A328E969"/>
<reference evidence="3 4" key="1">
    <citation type="submission" date="2018-06" db="EMBL/GenBank/DDBJ databases">
        <title>The Genome of Cuscuta australis (Dodder) Provides Insight into the Evolution of Plant Parasitism.</title>
        <authorList>
            <person name="Liu H."/>
        </authorList>
    </citation>
    <scope>NUCLEOTIDE SEQUENCE [LARGE SCALE GENOMIC DNA]</scope>
    <source>
        <strain evidence="4">cv. Yunnan</strain>
        <tissue evidence="3">Vines</tissue>
    </source>
</reference>
<sequence>MQTFRIFSNYWKNNRSASSFNLIKRFCTKRSKKPGGQKLVPVQTSEPVASTSWRSYYILAGVGLGGFGGLAFFLKHNDEIRAIPKGQDVNCGRCSNDGSIIGGPFSLVDTEGRRVTEQNFLGNWVLLYFGHTSSPDVGPEEVQKMSKTIDILGSKHGRKIIPVFVTLDPQRDTPSHLCAYIREIDPRIVGLTGPVQSVRQMAQEYRVFFRKVDEEGGDYLVESSHNMYLMNPKMEVVRCFGVEYNAEDLAEAIDTEGKKVRIS</sequence>
<keyword evidence="2" id="KW-1133">Transmembrane helix</keyword>
<dbReference type="EMBL" id="NQVE01000028">
    <property type="protein sequence ID" value="RAL53083.1"/>
    <property type="molecule type" value="Genomic_DNA"/>
</dbReference>
<keyword evidence="2" id="KW-0812">Transmembrane</keyword>
<evidence type="ECO:0000256" key="1">
    <source>
        <dbReference type="ARBA" id="ARBA00010996"/>
    </source>
</evidence>
<dbReference type="FunFam" id="3.40.30.10:FF:000013">
    <property type="entry name" value="Blast:Protein SCO1 homolog, mitochondrial"/>
    <property type="match status" value="1"/>
</dbReference>
<name>A0A328E969_9ASTE</name>
<dbReference type="InterPro" id="IPR003782">
    <property type="entry name" value="SCO1/SenC"/>
</dbReference>
<dbReference type="PANTHER" id="PTHR12151:SF1">
    <property type="entry name" value="PROTEIN SCO1 HOMOLOG 2, MITOCHONDRIAL"/>
    <property type="match status" value="1"/>
</dbReference>
<dbReference type="GO" id="GO:0005739">
    <property type="term" value="C:mitochondrion"/>
    <property type="evidence" value="ECO:0007669"/>
    <property type="project" value="GOC"/>
</dbReference>
<feature type="transmembrane region" description="Helical" evidence="2">
    <location>
        <begin position="56"/>
        <end position="74"/>
    </location>
</feature>
<evidence type="ECO:0000256" key="2">
    <source>
        <dbReference type="SAM" id="Phobius"/>
    </source>
</evidence>
<keyword evidence="2" id="KW-0472">Membrane</keyword>
<evidence type="ECO:0000313" key="3">
    <source>
        <dbReference type="EMBL" id="RAL53083.1"/>
    </source>
</evidence>
<protein>
    <recommendedName>
        <fullName evidence="5">Thioredoxin domain-containing protein</fullName>
    </recommendedName>
</protein>
<organism evidence="3 4">
    <name type="scientific">Cuscuta australis</name>
    <dbReference type="NCBI Taxonomy" id="267555"/>
    <lineage>
        <taxon>Eukaryota</taxon>
        <taxon>Viridiplantae</taxon>
        <taxon>Streptophyta</taxon>
        <taxon>Embryophyta</taxon>
        <taxon>Tracheophyta</taxon>
        <taxon>Spermatophyta</taxon>
        <taxon>Magnoliopsida</taxon>
        <taxon>eudicotyledons</taxon>
        <taxon>Gunneridae</taxon>
        <taxon>Pentapetalae</taxon>
        <taxon>asterids</taxon>
        <taxon>lamiids</taxon>
        <taxon>Solanales</taxon>
        <taxon>Convolvulaceae</taxon>
        <taxon>Cuscuteae</taxon>
        <taxon>Cuscuta</taxon>
        <taxon>Cuscuta subgen. Grammica</taxon>
        <taxon>Cuscuta sect. Cleistogrammica</taxon>
    </lineage>
</organism>
<dbReference type="GO" id="GO:0033617">
    <property type="term" value="P:mitochondrial respiratory chain complex IV assembly"/>
    <property type="evidence" value="ECO:0007669"/>
    <property type="project" value="TreeGrafter"/>
</dbReference>
<evidence type="ECO:0008006" key="5">
    <source>
        <dbReference type="Google" id="ProtNLM"/>
    </source>
</evidence>
<evidence type="ECO:0000313" key="4">
    <source>
        <dbReference type="Proteomes" id="UP000249390"/>
    </source>
</evidence>
<dbReference type="Proteomes" id="UP000249390">
    <property type="component" value="Unassembled WGS sequence"/>
</dbReference>